<protein>
    <recommendedName>
        <fullName evidence="3">DUF2292 domain-containing protein</fullName>
    </recommendedName>
</protein>
<keyword evidence="2" id="KW-1185">Reference proteome</keyword>
<comment type="caution">
    <text evidence="1">The sequence shown here is derived from an EMBL/GenBank/DDBJ whole genome shotgun (WGS) entry which is preliminary data.</text>
</comment>
<reference evidence="1 2" key="1">
    <citation type="submission" date="2024-04" db="EMBL/GenBank/DDBJ databases">
        <authorList>
            <person name="Abashina T."/>
            <person name="Shaikin A."/>
        </authorList>
    </citation>
    <scope>NUCLEOTIDE SEQUENCE [LARGE SCALE GENOMIC DNA]</scope>
    <source>
        <strain evidence="1 2">AAFK</strain>
    </source>
</reference>
<dbReference type="EMBL" id="JBBPCO010000001">
    <property type="protein sequence ID" value="MEK8088232.1"/>
    <property type="molecule type" value="Genomic_DNA"/>
</dbReference>
<gene>
    <name evidence="1" type="ORF">WOB96_00505</name>
</gene>
<evidence type="ECO:0000313" key="1">
    <source>
        <dbReference type="EMBL" id="MEK8088232.1"/>
    </source>
</evidence>
<organism evidence="1 2">
    <name type="scientific">Thermithiobacillus plumbiphilus</name>
    <dbReference type="NCBI Taxonomy" id="1729899"/>
    <lineage>
        <taxon>Bacteria</taxon>
        <taxon>Pseudomonadati</taxon>
        <taxon>Pseudomonadota</taxon>
        <taxon>Acidithiobacillia</taxon>
        <taxon>Acidithiobacillales</taxon>
        <taxon>Thermithiobacillaceae</taxon>
        <taxon>Thermithiobacillus</taxon>
    </lineage>
</organism>
<dbReference type="Proteomes" id="UP001446205">
    <property type="component" value="Unassembled WGS sequence"/>
</dbReference>
<name>A0ABU9D3T2_9PROT</name>
<evidence type="ECO:0008006" key="3">
    <source>
        <dbReference type="Google" id="ProtNLM"/>
    </source>
</evidence>
<evidence type="ECO:0000313" key="2">
    <source>
        <dbReference type="Proteomes" id="UP001446205"/>
    </source>
</evidence>
<proteinExistence type="predicted"/>
<dbReference type="RefSeq" id="WP_341369298.1">
    <property type="nucleotide sequence ID" value="NZ_JBBPCO010000001.1"/>
</dbReference>
<sequence>MTREELSKAKDPELVASIQAIKRAAAMARKIAVQTDTGIVIMKDDKLVRVSAEQLRIEHKA</sequence>
<accession>A0ABU9D3T2</accession>